<reference evidence="10" key="1">
    <citation type="submission" date="2016-06" db="EMBL/GenBank/DDBJ databases">
        <title>Parallel loss of symbiosis genes in relatives of nitrogen-fixing non-legume Parasponia.</title>
        <authorList>
            <person name="Van Velzen R."/>
            <person name="Holmer R."/>
            <person name="Bu F."/>
            <person name="Rutten L."/>
            <person name="Van Zeijl A."/>
            <person name="Liu W."/>
            <person name="Santuari L."/>
            <person name="Cao Q."/>
            <person name="Sharma T."/>
            <person name="Shen D."/>
            <person name="Roswanjaya Y."/>
            <person name="Wardhani T."/>
            <person name="Kalhor M.S."/>
            <person name="Jansen J."/>
            <person name="Van den Hoogen J."/>
            <person name="Gungor B."/>
            <person name="Hartog M."/>
            <person name="Hontelez J."/>
            <person name="Verver J."/>
            <person name="Yang W.-C."/>
            <person name="Schijlen E."/>
            <person name="Repin R."/>
            <person name="Schilthuizen M."/>
            <person name="Schranz E."/>
            <person name="Heidstra R."/>
            <person name="Miyata K."/>
            <person name="Fedorova E."/>
            <person name="Kohlen W."/>
            <person name="Bisseling T."/>
            <person name="Smit S."/>
            <person name="Geurts R."/>
        </authorList>
    </citation>
    <scope>NUCLEOTIDE SEQUENCE [LARGE SCALE GENOMIC DNA]</scope>
    <source>
        <strain evidence="10">cv. WU1-14</strain>
    </source>
</reference>
<evidence type="ECO:0000256" key="6">
    <source>
        <dbReference type="SAM" id="MobiDB-lite"/>
    </source>
</evidence>
<comment type="caution">
    <text evidence="9">The sequence shown here is derived from an EMBL/GenBank/DDBJ whole genome shotgun (WGS) entry which is preliminary data.</text>
</comment>
<organism evidence="9 10">
    <name type="scientific">Parasponia andersonii</name>
    <name type="common">Sponia andersonii</name>
    <dbReference type="NCBI Taxonomy" id="3476"/>
    <lineage>
        <taxon>Eukaryota</taxon>
        <taxon>Viridiplantae</taxon>
        <taxon>Streptophyta</taxon>
        <taxon>Embryophyta</taxon>
        <taxon>Tracheophyta</taxon>
        <taxon>Spermatophyta</taxon>
        <taxon>Magnoliopsida</taxon>
        <taxon>eudicotyledons</taxon>
        <taxon>Gunneridae</taxon>
        <taxon>Pentapetalae</taxon>
        <taxon>rosids</taxon>
        <taxon>fabids</taxon>
        <taxon>Rosales</taxon>
        <taxon>Cannabaceae</taxon>
        <taxon>Parasponia</taxon>
    </lineage>
</organism>
<evidence type="ECO:0000313" key="9">
    <source>
        <dbReference type="EMBL" id="PON71821.1"/>
    </source>
</evidence>
<feature type="compositionally biased region" description="Basic residues" evidence="6">
    <location>
        <begin position="644"/>
        <end position="659"/>
    </location>
</feature>
<evidence type="ECO:0000313" key="10">
    <source>
        <dbReference type="Proteomes" id="UP000237105"/>
    </source>
</evidence>
<dbReference type="PANTHER" id="PTHR12748:SF0">
    <property type="entry name" value="ORIGIN RECOGNITION COMPLEX SUBUNIT 3"/>
    <property type="match status" value="1"/>
</dbReference>
<feature type="region of interest" description="Disordered" evidence="6">
    <location>
        <begin position="28"/>
        <end position="65"/>
    </location>
</feature>
<evidence type="ECO:0000259" key="7">
    <source>
        <dbReference type="Pfam" id="PF07034"/>
    </source>
</evidence>
<sequence>MTATKACDSASTAPESSANDNIQPFYLLHKASTPRNSGRKSAAARTIDLSPSKPSSSTTTTNPQFDPHKAFQSVWSRIDSAIKDVLRDVNTNVFNEIHSWVRQSFLAVTSSGVPTFAEATKSFPILNHATSKQLFTGLVLIKNMEFVDDLLTFEELGLFLKSHACHVANLSSLDLSTKNGVGGCLRSLLRQFLTVTLDAVDISILASWYREYGNPNSPVIIIVEDMERCSRSVLSDFILMLSEWVVKIPMILIMGVTTLDAPKTVLPSHVLQQLCPSKFTLGSPAERMDAVVEAALVRWCSGFSIGHKVAVFLRNYFLNHDGTLASFIRALKIACAQHFSIEPLSSVLGLLAEEDSEDERVLALSSGMAAQIDSNLASCLTELKRSQKCWGIVVMCLYKAGKYSKVQLLDLLCEALDPDIYKSIASDTRTRSGKGFEISSSSNHSMAQQYLRKDGPISQAIEKVRDLPASPLSQLLKSWENLTVDILEINVKVKELQPMIKLEEGKSLKQDFTDLAKRHTSRTAANIKESKTINEKAATLLANLVRDFMRPIECIPFHEIACFKDVEKLQSALTGDPRRRIQVDLLEFHEFLRCKCCSRSCNIPLQSMPDTSIMYTLAQEHGDLINLHDWFQSFKTIVMNPSSKCRRKGKQSSFPKKRKETNEHENKSESSLQARLCRAVTELQITGLIRMPSKRRPDFVQRVAFGL</sequence>
<dbReference type="GO" id="GO:0005656">
    <property type="term" value="C:nuclear pre-replicative complex"/>
    <property type="evidence" value="ECO:0007669"/>
    <property type="project" value="TreeGrafter"/>
</dbReference>
<feature type="domain" description="Origin recognition complex subunit 3 winged helix C-terminal" evidence="8">
    <location>
        <begin position="578"/>
        <end position="705"/>
    </location>
</feature>
<dbReference type="AlphaFoldDB" id="A0A2P5DEU7"/>
<feature type="region of interest" description="Disordered" evidence="6">
    <location>
        <begin position="644"/>
        <end position="672"/>
    </location>
</feature>
<dbReference type="GO" id="GO:0031261">
    <property type="term" value="C:DNA replication preinitiation complex"/>
    <property type="evidence" value="ECO:0007669"/>
    <property type="project" value="TreeGrafter"/>
</dbReference>
<proteinExistence type="inferred from homology"/>
<dbReference type="InterPro" id="IPR040855">
    <property type="entry name" value="ORC_WH_C"/>
</dbReference>
<dbReference type="EMBL" id="JXTB01000042">
    <property type="protein sequence ID" value="PON71821.1"/>
    <property type="molecule type" value="Genomic_DNA"/>
</dbReference>
<comment type="subcellular location">
    <subcellularLocation>
        <location evidence="1">Nucleus</location>
    </subcellularLocation>
</comment>
<keyword evidence="4" id="KW-0238">DNA-binding</keyword>
<evidence type="ECO:0000256" key="4">
    <source>
        <dbReference type="ARBA" id="ARBA00023125"/>
    </source>
</evidence>
<dbReference type="STRING" id="3476.A0A2P5DEU7"/>
<gene>
    <name evidence="9" type="ORF">PanWU01x14_070080</name>
</gene>
<keyword evidence="5" id="KW-0539">Nucleus</keyword>
<dbReference type="Pfam" id="PF18137">
    <property type="entry name" value="WHD_ORC"/>
    <property type="match status" value="1"/>
</dbReference>
<evidence type="ECO:0000259" key="8">
    <source>
        <dbReference type="Pfam" id="PF18137"/>
    </source>
</evidence>
<evidence type="ECO:0000256" key="3">
    <source>
        <dbReference type="ARBA" id="ARBA00022705"/>
    </source>
</evidence>
<dbReference type="Pfam" id="PF07034">
    <property type="entry name" value="ORC3_N"/>
    <property type="match status" value="1"/>
</dbReference>
<evidence type="ECO:0000256" key="5">
    <source>
        <dbReference type="ARBA" id="ARBA00023242"/>
    </source>
</evidence>
<dbReference type="CDD" id="cd20704">
    <property type="entry name" value="Orc3"/>
    <property type="match status" value="1"/>
</dbReference>
<dbReference type="InterPro" id="IPR020795">
    <property type="entry name" value="ORC3"/>
</dbReference>
<dbReference type="PANTHER" id="PTHR12748">
    <property type="entry name" value="ORIGIN RECOGNITION COMPLEX SUBUNIT 3"/>
    <property type="match status" value="1"/>
</dbReference>
<dbReference type="InterPro" id="IPR045667">
    <property type="entry name" value="ORC3_N"/>
</dbReference>
<dbReference type="GO" id="GO:0006270">
    <property type="term" value="P:DNA replication initiation"/>
    <property type="evidence" value="ECO:0007669"/>
    <property type="project" value="TreeGrafter"/>
</dbReference>
<accession>A0A2P5DEU7</accession>
<keyword evidence="3" id="KW-0235">DNA replication</keyword>
<feature type="domain" description="Origin recognition complex subunit 3 N-terminal" evidence="7">
    <location>
        <begin position="69"/>
        <end position="346"/>
    </location>
</feature>
<evidence type="ECO:0000256" key="1">
    <source>
        <dbReference type="ARBA" id="ARBA00004123"/>
    </source>
</evidence>
<name>A0A2P5DEU7_PARAD</name>
<dbReference type="GO" id="GO:0005664">
    <property type="term" value="C:nuclear origin of replication recognition complex"/>
    <property type="evidence" value="ECO:0007669"/>
    <property type="project" value="InterPro"/>
</dbReference>
<dbReference type="GO" id="GO:0003688">
    <property type="term" value="F:DNA replication origin binding"/>
    <property type="evidence" value="ECO:0007669"/>
    <property type="project" value="TreeGrafter"/>
</dbReference>
<comment type="similarity">
    <text evidence="2">Belongs to the ORC3 family.</text>
</comment>
<keyword evidence="10" id="KW-1185">Reference proteome</keyword>
<protein>
    <submittedName>
        <fullName evidence="9">Origin recognition complex, subunit</fullName>
    </submittedName>
</protein>
<dbReference type="Proteomes" id="UP000237105">
    <property type="component" value="Unassembled WGS sequence"/>
</dbReference>
<evidence type="ECO:0000256" key="2">
    <source>
        <dbReference type="ARBA" id="ARBA00010977"/>
    </source>
</evidence>
<feature type="compositionally biased region" description="Low complexity" evidence="6">
    <location>
        <begin position="50"/>
        <end position="61"/>
    </location>
</feature>
<dbReference type="OrthoDB" id="10265211at2759"/>